<accession>A0A182HSJ4</accession>
<dbReference type="SUPFAM" id="SSF53613">
    <property type="entry name" value="Ribokinase-like"/>
    <property type="match status" value="1"/>
</dbReference>
<feature type="binding site" evidence="13">
    <location>
        <begin position="263"/>
        <end position="264"/>
    </location>
    <ligand>
        <name>ATP</name>
        <dbReference type="ChEBI" id="CHEBI:30616"/>
    </ligand>
</feature>
<comment type="function">
    <text evidence="13">Catalyzes the phosphorylation of ribose at O-5 in a reaction requiring ATP and magnesium. The resulting D-ribose-5-phosphate can then be used either for sythesis of nucleotides, histidine, and tryptophan, or as a component of the pentose phosphate pathway.</text>
</comment>
<dbReference type="InterPro" id="IPR011611">
    <property type="entry name" value="PfkB_dom"/>
</dbReference>
<feature type="binding site" evidence="13">
    <location>
        <position position="146"/>
    </location>
    <ligand>
        <name>substrate</name>
    </ligand>
</feature>
<evidence type="ECO:0000256" key="8">
    <source>
        <dbReference type="ARBA" id="ARBA00022777"/>
    </source>
</evidence>
<dbReference type="PANTHER" id="PTHR10584:SF166">
    <property type="entry name" value="RIBOKINASE"/>
    <property type="match status" value="1"/>
</dbReference>
<dbReference type="GO" id="GO:0005524">
    <property type="term" value="F:ATP binding"/>
    <property type="evidence" value="ECO:0007669"/>
    <property type="project" value="UniProtKB-UniRule"/>
</dbReference>
<dbReference type="InterPro" id="IPR011877">
    <property type="entry name" value="Ribokinase"/>
</dbReference>
<evidence type="ECO:0000256" key="11">
    <source>
        <dbReference type="ARBA" id="ARBA00022958"/>
    </source>
</evidence>
<feature type="binding site" evidence="13">
    <location>
        <position position="305"/>
    </location>
    <ligand>
        <name>K(+)</name>
        <dbReference type="ChEBI" id="CHEBI:29103"/>
    </ligand>
</feature>
<feature type="binding site" evidence="13">
    <location>
        <begin position="17"/>
        <end position="19"/>
    </location>
    <ligand>
        <name>substrate</name>
    </ligand>
</feature>
<evidence type="ECO:0000259" key="14">
    <source>
        <dbReference type="Pfam" id="PF00294"/>
    </source>
</evidence>
<dbReference type="VEuPathDB" id="VectorBase:AARA21_013704"/>
<keyword evidence="5 13" id="KW-0808">Transferase</keyword>
<comment type="similarity">
    <text evidence="13">Belongs to the carbohydrate kinase PfkB family. Ribokinase subfamily.</text>
</comment>
<comment type="caution">
    <text evidence="13">Lacks conserved residue(s) required for the propagation of feature annotation.</text>
</comment>
<evidence type="ECO:0000256" key="4">
    <source>
        <dbReference type="ARBA" id="ARBA00022490"/>
    </source>
</evidence>
<feature type="binding site" evidence="13">
    <location>
        <position position="188"/>
    </location>
    <ligand>
        <name>ATP</name>
        <dbReference type="ChEBI" id="CHEBI:30616"/>
    </ligand>
</feature>
<evidence type="ECO:0000256" key="2">
    <source>
        <dbReference type="ARBA" id="ARBA00012035"/>
    </source>
</evidence>
<comment type="cofactor">
    <cofactor evidence="13">
        <name>Mg(2+)</name>
        <dbReference type="ChEBI" id="CHEBI:18420"/>
    </cofactor>
    <text evidence="13">Requires a divalent cation, most likely magnesium in vivo, as an electrophilic catalyst to aid phosphoryl group transfer. It is the chelate of the metal and the nucleotide that is the actual substrate.</text>
</comment>
<feature type="binding site" evidence="13">
    <location>
        <position position="260"/>
    </location>
    <ligand>
        <name>K(+)</name>
        <dbReference type="ChEBI" id="CHEBI:29103"/>
    </ligand>
</feature>
<dbReference type="NCBIfam" id="TIGR02152">
    <property type="entry name" value="D_ribokin_bact"/>
    <property type="match status" value="1"/>
</dbReference>
<evidence type="ECO:0000256" key="6">
    <source>
        <dbReference type="ARBA" id="ARBA00022723"/>
    </source>
</evidence>
<dbReference type="PROSITE" id="PS00584">
    <property type="entry name" value="PFKB_KINASES_2"/>
    <property type="match status" value="1"/>
</dbReference>
<feature type="binding site" evidence="13">
    <location>
        <position position="301"/>
    </location>
    <ligand>
        <name>K(+)</name>
        <dbReference type="ChEBI" id="CHEBI:29103"/>
    </ligand>
</feature>
<sequence>MSSDGDDYDVLVFGSCIVDFISYVPRLPKVGETLHGTRFATGNGGKGANQCVAAARLGSRTAFFGKLGDDPWGAAYRTALAAEGVNVEQVDLLPGESTGIAQINVADNGDNQIVIVTGANKRLAPVDAFRRPELFKRARVLVCQLETPIDGTIAAMQSFRGISILNAAPAETNLPRVILSLPSIFCVNETEAALIAGMPSVADVQQAKVATRKLQTMGCKTVIVTLGEKGAVFARALDDNGDGQVYHVKPLKVDKVVDTTGAGDAFIGALAHCLANYPDAKLGNCIAAANRVAAWSVQKPGTQSSFPRADEIELPADLATLQDQWGCV</sequence>
<evidence type="ECO:0000256" key="12">
    <source>
        <dbReference type="ARBA" id="ARBA00023277"/>
    </source>
</evidence>
<keyword evidence="11 13" id="KW-0630">Potassium</keyword>
<evidence type="ECO:0000256" key="10">
    <source>
        <dbReference type="ARBA" id="ARBA00022842"/>
    </source>
</evidence>
<keyword evidence="12 13" id="KW-0119">Carbohydrate metabolism</keyword>
<dbReference type="EnsemblMetazoa" id="AARA004250-RA">
    <property type="protein sequence ID" value="AARA004250-PA"/>
    <property type="gene ID" value="AARA004250"/>
</dbReference>
<evidence type="ECO:0000256" key="9">
    <source>
        <dbReference type="ARBA" id="ARBA00022840"/>
    </source>
</evidence>
<feature type="binding site" evidence="13">
    <location>
        <position position="264"/>
    </location>
    <ligand>
        <name>substrate</name>
    </ligand>
</feature>
<feature type="binding site" evidence="13">
    <location>
        <begin position="45"/>
        <end position="49"/>
    </location>
    <ligand>
        <name>substrate</name>
    </ligand>
</feature>
<keyword evidence="4 13" id="KW-0963">Cytoplasm</keyword>
<dbReference type="InterPro" id="IPR002139">
    <property type="entry name" value="Ribo/fructo_kinase"/>
</dbReference>
<dbReference type="GO" id="GO:0004747">
    <property type="term" value="F:ribokinase activity"/>
    <property type="evidence" value="ECO:0007669"/>
    <property type="project" value="UniProtKB-UniRule"/>
</dbReference>
<dbReference type="RefSeq" id="XP_040157625.1">
    <property type="nucleotide sequence ID" value="XM_040301691.1"/>
</dbReference>
<dbReference type="CDD" id="cd01174">
    <property type="entry name" value="ribokinase"/>
    <property type="match status" value="1"/>
</dbReference>
<dbReference type="Proteomes" id="UP000075840">
    <property type="component" value="Unassembled WGS sequence"/>
</dbReference>
<dbReference type="EMBL" id="APCN01000281">
    <property type="status" value="NOT_ANNOTATED_CDS"/>
    <property type="molecule type" value="Genomic_DNA"/>
</dbReference>
<keyword evidence="7 13" id="KW-0547">Nucleotide-binding</keyword>
<dbReference type="Pfam" id="PF00294">
    <property type="entry name" value="PfkB"/>
    <property type="match status" value="1"/>
</dbReference>
<evidence type="ECO:0000256" key="5">
    <source>
        <dbReference type="ARBA" id="ARBA00022679"/>
    </source>
</evidence>
<dbReference type="VEuPathDB" id="VectorBase:AARA004250"/>
<dbReference type="FunFam" id="3.40.1190.20:FF:000010">
    <property type="entry name" value="Ribokinase"/>
    <property type="match status" value="1"/>
</dbReference>
<feature type="active site" description="Proton acceptor" evidence="13">
    <location>
        <position position="264"/>
    </location>
</feature>
<comment type="catalytic activity">
    <reaction evidence="13">
        <text>D-ribose + ATP = D-ribose 5-phosphate + ADP + H(+)</text>
        <dbReference type="Rhea" id="RHEA:13697"/>
        <dbReference type="ChEBI" id="CHEBI:15378"/>
        <dbReference type="ChEBI" id="CHEBI:30616"/>
        <dbReference type="ChEBI" id="CHEBI:47013"/>
        <dbReference type="ChEBI" id="CHEBI:78346"/>
        <dbReference type="ChEBI" id="CHEBI:456216"/>
        <dbReference type="EC" id="2.7.1.15"/>
    </reaction>
</comment>
<dbReference type="InterPro" id="IPR002173">
    <property type="entry name" value="Carboh/pur_kinase_PfkB_CS"/>
</dbReference>
<dbReference type="EC" id="2.7.1.15" evidence="2 13"/>
<dbReference type="GO" id="GO:0005829">
    <property type="term" value="C:cytosol"/>
    <property type="evidence" value="ECO:0007669"/>
    <property type="project" value="TreeGrafter"/>
</dbReference>
<name>A0A182HSJ4_ANOAR</name>
<evidence type="ECO:0000313" key="15">
    <source>
        <dbReference type="EnsemblMetazoa" id="AARA004250-PA"/>
    </source>
</evidence>
<dbReference type="GO" id="GO:0005634">
    <property type="term" value="C:nucleus"/>
    <property type="evidence" value="ECO:0007669"/>
    <property type="project" value="UniProtKB-SubCell"/>
</dbReference>
<keyword evidence="13" id="KW-0539">Nucleus</keyword>
<dbReference type="GO" id="GO:0019303">
    <property type="term" value="P:D-ribose catabolic process"/>
    <property type="evidence" value="ECO:0007669"/>
    <property type="project" value="UniProtKB-UniRule"/>
</dbReference>
<keyword evidence="6 13" id="KW-0479">Metal-binding</keyword>
<evidence type="ECO:0000313" key="16">
    <source>
        <dbReference type="Proteomes" id="UP000075840"/>
    </source>
</evidence>
<feature type="binding site" evidence="13">
    <location>
        <position position="290"/>
    </location>
    <ligand>
        <name>ATP</name>
        <dbReference type="ChEBI" id="CHEBI:30616"/>
    </ligand>
</feature>
<dbReference type="RefSeq" id="XP_040157624.1">
    <property type="nucleotide sequence ID" value="XM_040301690.1"/>
</dbReference>
<evidence type="ECO:0000256" key="13">
    <source>
        <dbReference type="HAMAP-Rule" id="MF_03215"/>
    </source>
</evidence>
<feature type="binding site" evidence="13">
    <location>
        <begin position="225"/>
        <end position="230"/>
    </location>
    <ligand>
        <name>ATP</name>
        <dbReference type="ChEBI" id="CHEBI:30616"/>
    </ligand>
</feature>
<comment type="pathway">
    <text evidence="13">Carbohydrate metabolism; D-ribose degradation; D-ribose 5-phosphate from beta-D-ribopyranose: step 2/2.</text>
</comment>
<feature type="binding site" evidence="13">
    <location>
        <position position="296"/>
    </location>
    <ligand>
        <name>K(+)</name>
        <dbReference type="ChEBI" id="CHEBI:29103"/>
    </ligand>
</feature>
<keyword evidence="8 13" id="KW-0418">Kinase</keyword>
<feature type="binding site" evidence="13">
    <location>
        <position position="299"/>
    </location>
    <ligand>
        <name>K(+)</name>
        <dbReference type="ChEBI" id="CHEBI:29103"/>
    </ligand>
</feature>
<evidence type="ECO:0000256" key="3">
    <source>
        <dbReference type="ARBA" id="ARBA00016943"/>
    </source>
</evidence>
<comment type="activity regulation">
    <text evidence="13">Activated by a monovalent cation that binds near, but not in, the active site. The most likely occupant of the site in vivo is potassium. Ion binding induces a conformational change that may alter substrate affinity.</text>
</comment>
<comment type="similarity">
    <text evidence="1">Belongs to the carbohydrate kinase pfkB family.</text>
</comment>
<evidence type="ECO:0000256" key="1">
    <source>
        <dbReference type="ARBA" id="ARBA00005380"/>
    </source>
</evidence>
<dbReference type="PRINTS" id="PR00990">
    <property type="entry name" value="RIBOKINASE"/>
</dbReference>
<dbReference type="KEGG" id="aara:120897078"/>
<protein>
    <recommendedName>
        <fullName evidence="3 13">Ribokinase</fullName>
        <shortName evidence="13">RK</shortName>
        <ecNumber evidence="2 13">2.7.1.15</ecNumber>
    </recommendedName>
</protein>
<comment type="subunit">
    <text evidence="13">Homodimer.</text>
</comment>
<dbReference type="GeneID" id="120897078"/>
<feature type="domain" description="Carbohydrate kinase PfkB" evidence="14">
    <location>
        <begin position="9"/>
        <end position="307"/>
    </location>
</feature>
<dbReference type="HAMAP" id="MF_01987">
    <property type="entry name" value="Ribokinase"/>
    <property type="match status" value="1"/>
</dbReference>
<feature type="binding site" evidence="13">
    <location>
        <position position="258"/>
    </location>
    <ligand>
        <name>K(+)</name>
        <dbReference type="ChEBI" id="CHEBI:29103"/>
    </ligand>
</feature>
<evidence type="ECO:0000256" key="7">
    <source>
        <dbReference type="ARBA" id="ARBA00022741"/>
    </source>
</evidence>
<keyword evidence="9 13" id="KW-0067">ATP-binding</keyword>
<dbReference type="GO" id="GO:0046872">
    <property type="term" value="F:metal ion binding"/>
    <property type="evidence" value="ECO:0007669"/>
    <property type="project" value="UniProtKB-KW"/>
</dbReference>
<keyword evidence="16" id="KW-1185">Reference proteome</keyword>
<comment type="subcellular location">
    <subcellularLocation>
        <location evidence="13">Cytoplasm</location>
    </subcellularLocation>
    <subcellularLocation>
        <location evidence="13">Nucleus</location>
    </subcellularLocation>
</comment>
<dbReference type="AlphaFoldDB" id="A0A182HSJ4"/>
<organism evidence="15 16">
    <name type="scientific">Anopheles arabiensis</name>
    <name type="common">Mosquito</name>
    <dbReference type="NCBI Taxonomy" id="7173"/>
    <lineage>
        <taxon>Eukaryota</taxon>
        <taxon>Metazoa</taxon>
        <taxon>Ecdysozoa</taxon>
        <taxon>Arthropoda</taxon>
        <taxon>Hexapoda</taxon>
        <taxon>Insecta</taxon>
        <taxon>Pterygota</taxon>
        <taxon>Neoptera</taxon>
        <taxon>Endopterygota</taxon>
        <taxon>Diptera</taxon>
        <taxon>Nematocera</taxon>
        <taxon>Culicoidea</taxon>
        <taxon>Culicidae</taxon>
        <taxon>Anophelinae</taxon>
        <taxon>Anopheles</taxon>
    </lineage>
</organism>
<dbReference type="InterPro" id="IPR029056">
    <property type="entry name" value="Ribokinase-like"/>
</dbReference>
<dbReference type="PANTHER" id="PTHR10584">
    <property type="entry name" value="SUGAR KINASE"/>
    <property type="match status" value="1"/>
</dbReference>
<reference evidence="15" key="1">
    <citation type="submission" date="2022-08" db="UniProtKB">
        <authorList>
            <consortium name="EnsemblMetazoa"/>
        </authorList>
    </citation>
    <scope>IDENTIFICATION</scope>
    <source>
        <strain evidence="15">Dongola</strain>
    </source>
</reference>
<keyword evidence="10 13" id="KW-0460">Magnesium</keyword>
<dbReference type="Gene3D" id="3.40.1190.20">
    <property type="match status" value="1"/>
</dbReference>
<proteinExistence type="inferred from homology"/>